<feature type="domain" description="Cytochrome C biogenesis protein transmembrane" evidence="8">
    <location>
        <begin position="10"/>
        <end position="219"/>
    </location>
</feature>
<keyword evidence="5 7" id="KW-1133">Transmembrane helix</keyword>
<evidence type="ECO:0000256" key="7">
    <source>
        <dbReference type="SAM" id="Phobius"/>
    </source>
</evidence>
<dbReference type="Proteomes" id="UP001342418">
    <property type="component" value="Chromosome"/>
</dbReference>
<feature type="transmembrane region" description="Helical" evidence="7">
    <location>
        <begin position="172"/>
        <end position="198"/>
    </location>
</feature>
<organism evidence="9 10">
    <name type="scientific">Nitratireductor thuwali</name>
    <dbReference type="NCBI Taxonomy" id="2267699"/>
    <lineage>
        <taxon>Bacteria</taxon>
        <taxon>Pseudomonadati</taxon>
        <taxon>Pseudomonadota</taxon>
        <taxon>Alphaproteobacteria</taxon>
        <taxon>Hyphomicrobiales</taxon>
        <taxon>Phyllobacteriaceae</taxon>
        <taxon>Nitratireductor</taxon>
    </lineage>
</organism>
<evidence type="ECO:0000256" key="6">
    <source>
        <dbReference type="ARBA" id="ARBA00023136"/>
    </source>
</evidence>
<dbReference type="Pfam" id="PF02683">
    <property type="entry name" value="DsbD_TM"/>
    <property type="match status" value="1"/>
</dbReference>
<feature type="transmembrane region" description="Helical" evidence="7">
    <location>
        <begin position="131"/>
        <end position="152"/>
    </location>
</feature>
<evidence type="ECO:0000256" key="1">
    <source>
        <dbReference type="ARBA" id="ARBA00004141"/>
    </source>
</evidence>
<keyword evidence="6 7" id="KW-0472">Membrane</keyword>
<feature type="transmembrane region" description="Helical" evidence="7">
    <location>
        <begin position="91"/>
        <end position="110"/>
    </location>
</feature>
<comment type="subcellular location">
    <subcellularLocation>
        <location evidence="1">Membrane</location>
        <topology evidence="1">Multi-pass membrane protein</topology>
    </subcellularLocation>
</comment>
<evidence type="ECO:0000259" key="8">
    <source>
        <dbReference type="Pfam" id="PF02683"/>
    </source>
</evidence>
<accession>A0ABY5MP58</accession>
<gene>
    <name evidence="9" type="ORF">NTH_04117</name>
</gene>
<keyword evidence="4" id="KW-0201">Cytochrome c-type biogenesis</keyword>
<keyword evidence="3 7" id="KW-0812">Transmembrane</keyword>
<sequence length="245" mass="25506">MALDIGYTSALLAGGLSFLSPCVLPLVPPYLCYMAGVSVEDFRQGAGALRARLPLLASALTFVLGFSTVFVALGAGASTIGGLLRTYQQELAMVAGVLIIVMGLNFLGLVRIPFLSREARLHSGGKPASLGAAYLMGLAFAFGWTPCIGPVLGPILTLAGGRETVGEGAMLLGVYSAGLGIPFLIAALFSGAFMTFLQRFRVHLGRVEKVIGALLVLAGVLFLTGGMQSMAYWMLETFPALGRLG</sequence>
<reference evidence="9 10" key="1">
    <citation type="submission" date="2018-07" db="EMBL/GenBank/DDBJ databases">
        <title>Genome sequence of Nitratireductor thuwali#1536.</title>
        <authorList>
            <person name="Michoud G."/>
            <person name="Merlino G."/>
            <person name="Sefrji F.O."/>
            <person name="Daffonchio D."/>
        </authorList>
    </citation>
    <scope>NUCLEOTIDE SEQUENCE [LARGE SCALE GENOMIC DNA]</scope>
    <source>
        <strain evidence="10">Nit1536</strain>
    </source>
</reference>
<evidence type="ECO:0000313" key="10">
    <source>
        <dbReference type="Proteomes" id="UP001342418"/>
    </source>
</evidence>
<proteinExistence type="inferred from homology"/>
<evidence type="ECO:0000313" key="9">
    <source>
        <dbReference type="EMBL" id="UUP19612.1"/>
    </source>
</evidence>
<name>A0ABY5MP58_9HYPH</name>
<evidence type="ECO:0000256" key="4">
    <source>
        <dbReference type="ARBA" id="ARBA00022748"/>
    </source>
</evidence>
<dbReference type="RefSeq" id="WP_338531752.1">
    <property type="nucleotide sequence ID" value="NZ_CP030941.1"/>
</dbReference>
<dbReference type="PANTHER" id="PTHR31272">
    <property type="entry name" value="CYTOCHROME C-TYPE BIOGENESIS PROTEIN HI_1454-RELATED"/>
    <property type="match status" value="1"/>
</dbReference>
<protein>
    <recommendedName>
        <fullName evidence="8">Cytochrome C biogenesis protein transmembrane domain-containing protein</fullName>
    </recommendedName>
</protein>
<evidence type="ECO:0000256" key="5">
    <source>
        <dbReference type="ARBA" id="ARBA00022989"/>
    </source>
</evidence>
<dbReference type="InterPro" id="IPR003834">
    <property type="entry name" value="Cyt_c_assmbl_TM_dom"/>
</dbReference>
<feature type="transmembrane region" description="Helical" evidence="7">
    <location>
        <begin position="210"/>
        <end position="235"/>
    </location>
</feature>
<feature type="transmembrane region" description="Helical" evidence="7">
    <location>
        <begin position="12"/>
        <end position="33"/>
    </location>
</feature>
<evidence type="ECO:0000256" key="3">
    <source>
        <dbReference type="ARBA" id="ARBA00022692"/>
    </source>
</evidence>
<dbReference type="InterPro" id="IPR051790">
    <property type="entry name" value="Cytochrome_c-biogenesis_DsbD"/>
</dbReference>
<feature type="transmembrane region" description="Helical" evidence="7">
    <location>
        <begin position="53"/>
        <end position="79"/>
    </location>
</feature>
<dbReference type="EMBL" id="CP030941">
    <property type="protein sequence ID" value="UUP19612.1"/>
    <property type="molecule type" value="Genomic_DNA"/>
</dbReference>
<comment type="similarity">
    <text evidence="2">Belongs to the DsbD family.</text>
</comment>
<keyword evidence="10" id="KW-1185">Reference proteome</keyword>
<dbReference type="PANTHER" id="PTHR31272:SF4">
    <property type="entry name" value="CYTOCHROME C-TYPE BIOGENESIS PROTEIN HI_1454-RELATED"/>
    <property type="match status" value="1"/>
</dbReference>
<evidence type="ECO:0000256" key="2">
    <source>
        <dbReference type="ARBA" id="ARBA00006143"/>
    </source>
</evidence>